<gene>
    <name evidence="7" type="primary">asqL_1</name>
    <name evidence="7" type="ORF">DBV05_g2873</name>
</gene>
<keyword evidence="5 7" id="KW-0503">Monooxygenase</keyword>
<evidence type="ECO:0000256" key="2">
    <source>
        <dbReference type="ARBA" id="ARBA00022723"/>
    </source>
</evidence>
<dbReference type="PROSITE" id="PS00086">
    <property type="entry name" value="CYTOCHROME_P450"/>
    <property type="match status" value="1"/>
</dbReference>
<dbReference type="Pfam" id="PF00067">
    <property type="entry name" value="p450"/>
    <property type="match status" value="1"/>
</dbReference>
<dbReference type="GO" id="GO:0004497">
    <property type="term" value="F:monooxygenase activity"/>
    <property type="evidence" value="ECO:0007669"/>
    <property type="project" value="UniProtKB-KW"/>
</dbReference>
<dbReference type="GO" id="GO:0005506">
    <property type="term" value="F:iron ion binding"/>
    <property type="evidence" value="ECO:0007669"/>
    <property type="project" value="InterPro"/>
</dbReference>
<dbReference type="Proteomes" id="UP000325902">
    <property type="component" value="Unassembled WGS sequence"/>
</dbReference>
<keyword evidence="6" id="KW-0472">Membrane</keyword>
<keyword evidence="8" id="KW-1185">Reference proteome</keyword>
<dbReference type="EMBL" id="VCHE01000011">
    <property type="protein sequence ID" value="KAB2578610.1"/>
    <property type="molecule type" value="Genomic_DNA"/>
</dbReference>
<keyword evidence="6" id="KW-0812">Transmembrane</keyword>
<evidence type="ECO:0000256" key="6">
    <source>
        <dbReference type="SAM" id="Phobius"/>
    </source>
</evidence>
<dbReference type="AlphaFoldDB" id="A0A5N5DLZ2"/>
<dbReference type="OrthoDB" id="1470350at2759"/>
<keyword evidence="6" id="KW-1133">Transmembrane helix</keyword>
<name>A0A5N5DLZ2_9PEZI</name>
<dbReference type="InterPro" id="IPR017972">
    <property type="entry name" value="Cyt_P450_CS"/>
</dbReference>
<dbReference type="PANTHER" id="PTHR24305">
    <property type="entry name" value="CYTOCHROME P450"/>
    <property type="match status" value="1"/>
</dbReference>
<evidence type="ECO:0000313" key="8">
    <source>
        <dbReference type="Proteomes" id="UP000325902"/>
    </source>
</evidence>
<dbReference type="InterPro" id="IPR050121">
    <property type="entry name" value="Cytochrome_P450_monoxygenase"/>
</dbReference>
<keyword evidence="2 4" id="KW-0479">Metal-binding</keyword>
<dbReference type="PANTHER" id="PTHR24305:SF156">
    <property type="entry name" value="P450, PUTATIVE (EUROFUNG)-RELATED"/>
    <property type="match status" value="1"/>
</dbReference>
<dbReference type="CDD" id="cd11062">
    <property type="entry name" value="CYP58-like"/>
    <property type="match status" value="1"/>
</dbReference>
<organism evidence="7 8">
    <name type="scientific">Lasiodiplodia theobromae</name>
    <dbReference type="NCBI Taxonomy" id="45133"/>
    <lineage>
        <taxon>Eukaryota</taxon>
        <taxon>Fungi</taxon>
        <taxon>Dikarya</taxon>
        <taxon>Ascomycota</taxon>
        <taxon>Pezizomycotina</taxon>
        <taxon>Dothideomycetes</taxon>
        <taxon>Dothideomycetes incertae sedis</taxon>
        <taxon>Botryosphaeriales</taxon>
        <taxon>Botryosphaeriaceae</taxon>
        <taxon>Lasiodiplodia</taxon>
    </lineage>
</organism>
<evidence type="ECO:0000256" key="1">
    <source>
        <dbReference type="ARBA" id="ARBA00001971"/>
    </source>
</evidence>
<comment type="caution">
    <text evidence="7">The sequence shown here is derived from an EMBL/GenBank/DDBJ whole genome shotgun (WGS) entry which is preliminary data.</text>
</comment>
<dbReference type="PRINTS" id="PR00385">
    <property type="entry name" value="P450"/>
</dbReference>
<accession>A0A5N5DLZ2</accession>
<dbReference type="PRINTS" id="PR00463">
    <property type="entry name" value="EP450I"/>
</dbReference>
<comment type="cofactor">
    <cofactor evidence="1 4">
        <name>heme</name>
        <dbReference type="ChEBI" id="CHEBI:30413"/>
    </cofactor>
</comment>
<dbReference type="InterPro" id="IPR001128">
    <property type="entry name" value="Cyt_P450"/>
</dbReference>
<dbReference type="SUPFAM" id="SSF48264">
    <property type="entry name" value="Cytochrome P450"/>
    <property type="match status" value="1"/>
</dbReference>
<keyword evidence="5" id="KW-0560">Oxidoreductase</keyword>
<evidence type="ECO:0000313" key="7">
    <source>
        <dbReference type="EMBL" id="KAB2578610.1"/>
    </source>
</evidence>
<dbReference type="GO" id="GO:0016705">
    <property type="term" value="F:oxidoreductase activity, acting on paired donors, with incorporation or reduction of molecular oxygen"/>
    <property type="evidence" value="ECO:0007669"/>
    <property type="project" value="InterPro"/>
</dbReference>
<comment type="similarity">
    <text evidence="5">Belongs to the cytochrome P450 family.</text>
</comment>
<dbReference type="InterPro" id="IPR002401">
    <property type="entry name" value="Cyt_P450_E_grp-I"/>
</dbReference>
<keyword evidence="4 5" id="KW-0349">Heme</keyword>
<dbReference type="InterPro" id="IPR036396">
    <property type="entry name" value="Cyt_P450_sf"/>
</dbReference>
<evidence type="ECO:0000256" key="5">
    <source>
        <dbReference type="RuleBase" id="RU000461"/>
    </source>
</evidence>
<sequence>MAIATTLLSSLPAPPLMTAALLLPAIALLTLSLYRLHLHPLSHIPGPPLAALTSLWLYWHSYRGTEARVIDALHRRYGPLVRIAPNELDISRGEALAPVYVSKGGFLKAACYRNFDIEGHQSIFSAVDPAHRAPRAKAVVGLFSTQAIRREGRGEEVIRGVAQRMCRRWEGEKRTAAQRGKRPRVDVLNLSRSLALDAVSEYLFGRSYGGVEEGTGRDAIGEEQPQLSASQFVNTFVAVGRFFYLPNWIFVAVEALAMRFNVEKHDVENSMGTVASFVKDIVEEAEKGQRKETYHGRLLEAGFTKDETVAQCMDLMFAGTDSTGMNLATACWWLAKKPEVYNALREEVLADPEADPQTMPYLSAVIKETLRISMANPTRLPRVVPPQGWNFDSTFIPPGTIVGLSPFTLHFNPQVFTSPYEFLPERWRNPTPEMIRDHIPFGLGSRACIARNLATVELYLALREVVRTGVLDGANCVQDKIEILDWFNSRVVGEKIELEWS</sequence>
<protein>
    <submittedName>
        <fullName evidence="7">Cyrochrome monooxygenase asqL</fullName>
    </submittedName>
</protein>
<dbReference type="GO" id="GO:0020037">
    <property type="term" value="F:heme binding"/>
    <property type="evidence" value="ECO:0007669"/>
    <property type="project" value="InterPro"/>
</dbReference>
<feature type="binding site" description="axial binding residue" evidence="4">
    <location>
        <position position="448"/>
    </location>
    <ligand>
        <name>heme</name>
        <dbReference type="ChEBI" id="CHEBI:30413"/>
    </ligand>
    <ligandPart>
        <name>Fe</name>
        <dbReference type="ChEBI" id="CHEBI:18248"/>
    </ligandPart>
</feature>
<evidence type="ECO:0000256" key="4">
    <source>
        <dbReference type="PIRSR" id="PIRSR602401-1"/>
    </source>
</evidence>
<reference evidence="7 8" key="1">
    <citation type="journal article" date="2019" name="Sci. Rep.">
        <title>A multi-omics analysis of the grapevine pathogen Lasiodiplodia theobromae reveals that temperature affects the expression of virulence- and pathogenicity-related genes.</title>
        <authorList>
            <person name="Felix C."/>
            <person name="Meneses R."/>
            <person name="Goncalves M.F.M."/>
            <person name="Tilleman L."/>
            <person name="Duarte A.S."/>
            <person name="Jorrin-Novo J.V."/>
            <person name="Van de Peer Y."/>
            <person name="Deforce D."/>
            <person name="Van Nieuwerburgh F."/>
            <person name="Esteves A.C."/>
            <person name="Alves A."/>
        </authorList>
    </citation>
    <scope>NUCLEOTIDE SEQUENCE [LARGE SCALE GENOMIC DNA]</scope>
    <source>
        <strain evidence="7 8">LA-SOL3</strain>
    </source>
</reference>
<proteinExistence type="inferred from homology"/>
<keyword evidence="3 4" id="KW-0408">Iron</keyword>
<dbReference type="Gene3D" id="1.10.630.10">
    <property type="entry name" value="Cytochrome P450"/>
    <property type="match status" value="1"/>
</dbReference>
<evidence type="ECO:0000256" key="3">
    <source>
        <dbReference type="ARBA" id="ARBA00023004"/>
    </source>
</evidence>
<feature type="transmembrane region" description="Helical" evidence="6">
    <location>
        <begin position="16"/>
        <end position="34"/>
    </location>
</feature>